<dbReference type="EMBL" id="ANOH01000148">
    <property type="protein sequence ID" value="EMI56416.1"/>
    <property type="molecule type" value="Genomic_DNA"/>
</dbReference>
<accession>M5UEZ4</accession>
<dbReference type="AlphaFoldDB" id="M5UEZ4"/>
<organism evidence="2 3">
    <name type="scientific">Rhodopirellula sallentina SM41</name>
    <dbReference type="NCBI Taxonomy" id="1263870"/>
    <lineage>
        <taxon>Bacteria</taxon>
        <taxon>Pseudomonadati</taxon>
        <taxon>Planctomycetota</taxon>
        <taxon>Planctomycetia</taxon>
        <taxon>Pirellulales</taxon>
        <taxon>Pirellulaceae</taxon>
        <taxon>Rhodopirellula</taxon>
    </lineage>
</organism>
<evidence type="ECO:0000313" key="3">
    <source>
        <dbReference type="Proteomes" id="UP000011885"/>
    </source>
</evidence>
<reference evidence="2 3" key="1">
    <citation type="journal article" date="2013" name="Mar. Genomics">
        <title>Expression of sulfatases in Rhodopirellula baltica and the diversity of sulfatases in the genus Rhodopirellula.</title>
        <authorList>
            <person name="Wegner C.E."/>
            <person name="Richter-Heitmann T."/>
            <person name="Klindworth A."/>
            <person name="Klockow C."/>
            <person name="Richter M."/>
            <person name="Achstetter T."/>
            <person name="Glockner F.O."/>
            <person name="Harder J."/>
        </authorList>
    </citation>
    <scope>NUCLEOTIDE SEQUENCE [LARGE SCALE GENOMIC DNA]</scope>
    <source>
        <strain evidence="2 3">SM41</strain>
    </source>
</reference>
<keyword evidence="3" id="KW-1185">Reference proteome</keyword>
<dbReference type="Gene3D" id="1.25.40.10">
    <property type="entry name" value="Tetratricopeptide repeat domain"/>
    <property type="match status" value="1"/>
</dbReference>
<feature type="compositionally biased region" description="Polar residues" evidence="1">
    <location>
        <begin position="207"/>
        <end position="233"/>
    </location>
</feature>
<comment type="caution">
    <text evidence="2">The sequence shown here is derived from an EMBL/GenBank/DDBJ whole genome shotgun (WGS) entry which is preliminary data.</text>
</comment>
<dbReference type="Proteomes" id="UP000011885">
    <property type="component" value="Unassembled WGS sequence"/>
</dbReference>
<protein>
    <submittedName>
        <fullName evidence="2">Signal peptide protein</fullName>
    </submittedName>
</protein>
<dbReference type="PATRIC" id="fig|1263870.3.peg.2282"/>
<feature type="region of interest" description="Disordered" evidence="1">
    <location>
        <begin position="191"/>
        <end position="277"/>
    </location>
</feature>
<gene>
    <name evidence="2" type="ORF">RSSM_02139</name>
</gene>
<evidence type="ECO:0000313" key="2">
    <source>
        <dbReference type="EMBL" id="EMI56416.1"/>
    </source>
</evidence>
<sequence>MDFSGRYGPVDTAAIGRLIEVHQTPVLKGVNTTHLTSARAVDAYLQFAQQRLVNSTAGGPLAAEATMILADLETLAANAGRTIDSPPEFSALHSSELALTYRRAAVEISPDNADAAADLGRTLLKRSIPEAAKDLLLQSVRVAPTRQRFESLLEAAAKSGDFVLVDQCEKQLASNQLPSELPVKMMSPQEFARTGQTGPPAAMASAVNANPGPNQFNRSQQYRVATRPTNNQVRGDRVPMSQPSTAGQIVDPTLPHNWTPKPSASAPPTQPERRLFW</sequence>
<proteinExistence type="predicted"/>
<name>M5UEZ4_9BACT</name>
<evidence type="ECO:0000256" key="1">
    <source>
        <dbReference type="SAM" id="MobiDB-lite"/>
    </source>
</evidence>
<dbReference type="InterPro" id="IPR011990">
    <property type="entry name" value="TPR-like_helical_dom_sf"/>
</dbReference>